<dbReference type="Proteomes" id="UP001596425">
    <property type="component" value="Unassembled WGS sequence"/>
</dbReference>
<dbReference type="RefSeq" id="WP_193189264.1">
    <property type="nucleotide sequence ID" value="NZ_JACZFR010000006.1"/>
</dbReference>
<dbReference type="EMBL" id="JBHSVR010000001">
    <property type="protein sequence ID" value="MFC6633262.1"/>
    <property type="molecule type" value="Genomic_DNA"/>
</dbReference>
<name>A0ABW1YNT1_9GAMM</name>
<evidence type="ECO:0000313" key="2">
    <source>
        <dbReference type="Proteomes" id="UP001596425"/>
    </source>
</evidence>
<reference evidence="2" key="1">
    <citation type="journal article" date="2019" name="Int. J. Syst. Evol. Microbiol.">
        <title>The Global Catalogue of Microorganisms (GCM) 10K type strain sequencing project: providing services to taxonomists for standard genome sequencing and annotation.</title>
        <authorList>
            <consortium name="The Broad Institute Genomics Platform"/>
            <consortium name="The Broad Institute Genome Sequencing Center for Infectious Disease"/>
            <person name="Wu L."/>
            <person name="Ma J."/>
        </authorList>
    </citation>
    <scope>NUCLEOTIDE SEQUENCE [LARGE SCALE GENOMIC DNA]</scope>
    <source>
        <strain evidence="2">CGMCC 1.13718</strain>
    </source>
</reference>
<organism evidence="1 2">
    <name type="scientific">Microbulbifer taiwanensis</name>
    <dbReference type="NCBI Taxonomy" id="986746"/>
    <lineage>
        <taxon>Bacteria</taxon>
        <taxon>Pseudomonadati</taxon>
        <taxon>Pseudomonadota</taxon>
        <taxon>Gammaproteobacteria</taxon>
        <taxon>Cellvibrionales</taxon>
        <taxon>Microbulbiferaceae</taxon>
        <taxon>Microbulbifer</taxon>
    </lineage>
</organism>
<keyword evidence="2" id="KW-1185">Reference proteome</keyword>
<accession>A0ABW1YNT1</accession>
<sequence>MGRMAVEATLAAFWYIFVKPTRMCGYWRTSGNYAAAVDMAATQYFNRRARNLFGCGNHRAEKGKDFPAYARRAK</sequence>
<proteinExistence type="predicted"/>
<evidence type="ECO:0000313" key="1">
    <source>
        <dbReference type="EMBL" id="MFC6633262.1"/>
    </source>
</evidence>
<comment type="caution">
    <text evidence="1">The sequence shown here is derived from an EMBL/GenBank/DDBJ whole genome shotgun (WGS) entry which is preliminary data.</text>
</comment>
<protein>
    <submittedName>
        <fullName evidence="1">Uncharacterized protein</fullName>
    </submittedName>
</protein>
<gene>
    <name evidence="1" type="ORF">ACFQBM_08225</name>
</gene>